<gene>
    <name evidence="1" type="ORF">C1949_04835</name>
</gene>
<reference evidence="1 2" key="1">
    <citation type="submission" date="2018-01" db="EMBL/GenBank/DDBJ databases">
        <title>Draft genome of the type strain Pseudomonas oceani DSM 100277 isolated from the deep water in Okinawa trough, northwestern Pacific Ocean.</title>
        <authorList>
            <person name="Gomila M."/>
            <person name="Mulet M."/>
            <person name="Garcia-Valdes E."/>
            <person name="Lalucat J."/>
        </authorList>
    </citation>
    <scope>NUCLEOTIDE SEQUENCE [LARGE SCALE GENOMIC DNA]</scope>
    <source>
        <strain evidence="1 2">DSM 100277</strain>
    </source>
</reference>
<organism evidence="1 2">
    <name type="scientific">Halopseudomonas oceani</name>
    <dbReference type="NCBI Taxonomy" id="1708783"/>
    <lineage>
        <taxon>Bacteria</taxon>
        <taxon>Pseudomonadati</taxon>
        <taxon>Pseudomonadota</taxon>
        <taxon>Gammaproteobacteria</taxon>
        <taxon>Pseudomonadales</taxon>
        <taxon>Pseudomonadaceae</taxon>
        <taxon>Halopseudomonas</taxon>
    </lineage>
</organism>
<dbReference type="Proteomes" id="UP000243451">
    <property type="component" value="Unassembled WGS sequence"/>
</dbReference>
<dbReference type="OrthoDB" id="7065213at2"/>
<evidence type="ECO:0000313" key="2">
    <source>
        <dbReference type="Proteomes" id="UP000243451"/>
    </source>
</evidence>
<proteinExistence type="predicted"/>
<dbReference type="RefSeq" id="WP_104737337.1">
    <property type="nucleotide sequence ID" value="NZ_BMHR01000001.1"/>
</dbReference>
<keyword evidence="2" id="KW-1185">Reference proteome</keyword>
<name>A0A2P4EXZ6_9GAMM</name>
<accession>A0A2P4EXZ6</accession>
<dbReference type="EMBL" id="PPSK01000003">
    <property type="protein sequence ID" value="POB05099.1"/>
    <property type="molecule type" value="Genomic_DNA"/>
</dbReference>
<evidence type="ECO:0000313" key="1">
    <source>
        <dbReference type="EMBL" id="POB05099.1"/>
    </source>
</evidence>
<comment type="caution">
    <text evidence="1">The sequence shown here is derived from an EMBL/GenBank/DDBJ whole genome shotgun (WGS) entry which is preliminary data.</text>
</comment>
<dbReference type="AlphaFoldDB" id="A0A2P4EXZ6"/>
<protein>
    <submittedName>
        <fullName evidence="1">Uncharacterized protein</fullName>
    </submittedName>
</protein>
<sequence length="197" mass="22017">MSFIESLVLKFKGERAYLHGTDIYQALSSVAEKQGCGHVKRVVFRRAAIRQLDVVDQAPVDPAVVVAQADIGGFESCSASRKLWLIERDDEVSERYGYPEDQVVAGSVVSEQKKSITKHRNKEFLLIEEVVAMHKKLCNALFGSGNWLFSQLDVAERLDDGAEEILLVNKSCLSGRLVVSEVFLDQEKVATIRFVRS</sequence>